<keyword evidence="5 8" id="KW-0067">ATP-binding</keyword>
<comment type="similarity">
    <text evidence="1 8">Belongs to the class-I aminoacyl-tRNA synthetase family. Glutamate--tRNA ligase type 1 subfamily.</text>
</comment>
<proteinExistence type="inferred from homology"/>
<feature type="short sequence motif" description="'HIGH' region" evidence="8">
    <location>
        <begin position="10"/>
        <end position="20"/>
    </location>
</feature>
<comment type="caution">
    <text evidence="11">The sequence shown here is derived from an EMBL/GenBank/DDBJ whole genome shotgun (WGS) entry which is preliminary data.</text>
</comment>
<evidence type="ECO:0000259" key="9">
    <source>
        <dbReference type="Pfam" id="PF00749"/>
    </source>
</evidence>
<comment type="subcellular location">
    <subcellularLocation>
        <location evidence="8">Cytoplasm</location>
    </subcellularLocation>
</comment>
<dbReference type="AlphaFoldDB" id="A0A8J7PKI7"/>
<sequence length="449" mass="51756">MSQPILRFAPSPTGLLHIGNARTALINWLFARKNKATFILRLDDTDLARSEQQYEQAIYEDLKWLGLTYDRIEWQSKRLQEYEKAAEALKASGRLYACYETPEELEFKRRRLLSQGQPPIYDRAALNLTSEEHDRFLKEGRKPHWRLKLIAEEISWKDLIRGDISFDGKNLSDPILIREDNSPVYTLSSVVDDIDFGITHIIRGEDHITNTAIQLQLIEALGADSKDFIFGHVQYLLGEQGESLSKRIGSLSLRQLQEEGYEACALASYLAKLGTSEDISPTLSLDQLINEFDISHVGRAAPRFSKTMLDRINTRLLHHQSYNHIQERLAEEGLHYIQEEFWNACHGNINKLLDLKNIWNICTQELTPRIEDASYLEEACKFLPLEPWSSETWTIWTQAIKEKTGRKGRELFMPLRQALTGEDHGPEMKELLLLIGREKVLKRLQGKVA</sequence>
<evidence type="ECO:0000256" key="1">
    <source>
        <dbReference type="ARBA" id="ARBA00007894"/>
    </source>
</evidence>
<dbReference type="InterPro" id="IPR000924">
    <property type="entry name" value="Glu/Gln-tRNA-synth"/>
</dbReference>
<dbReference type="PANTHER" id="PTHR43311:SF2">
    <property type="entry name" value="GLUTAMATE--TRNA LIGASE, MITOCHONDRIAL-RELATED"/>
    <property type="match status" value="1"/>
</dbReference>
<evidence type="ECO:0000256" key="5">
    <source>
        <dbReference type="ARBA" id="ARBA00022840"/>
    </source>
</evidence>
<feature type="domain" description="Aminoacyl-tRNA synthetase class I anticodon-binding" evidence="10">
    <location>
        <begin position="374"/>
        <end position="445"/>
    </location>
</feature>
<feature type="domain" description="Glutamyl/glutaminyl-tRNA synthetase class Ib catalytic" evidence="9">
    <location>
        <begin position="7"/>
        <end position="310"/>
    </location>
</feature>
<dbReference type="InterPro" id="IPR001412">
    <property type="entry name" value="aa-tRNA-synth_I_CS"/>
</dbReference>
<dbReference type="EMBL" id="JAFKGL010000025">
    <property type="protein sequence ID" value="MBN9413507.1"/>
    <property type="molecule type" value="Genomic_DNA"/>
</dbReference>
<evidence type="ECO:0000313" key="12">
    <source>
        <dbReference type="Proteomes" id="UP000664414"/>
    </source>
</evidence>
<evidence type="ECO:0000256" key="6">
    <source>
        <dbReference type="ARBA" id="ARBA00022917"/>
    </source>
</evidence>
<dbReference type="HAMAP" id="MF_00022">
    <property type="entry name" value="Glu_tRNA_synth_type1"/>
    <property type="match status" value="1"/>
</dbReference>
<evidence type="ECO:0000313" key="11">
    <source>
        <dbReference type="EMBL" id="MBN9413507.1"/>
    </source>
</evidence>
<name>A0A8J7PKI7_9PROT</name>
<protein>
    <recommendedName>
        <fullName evidence="8">Glutamate--tRNA ligase</fullName>
        <ecNumber evidence="8">6.1.1.17</ecNumber>
    </recommendedName>
    <alternativeName>
        <fullName evidence="8">Glutamyl-tRNA synthetase</fullName>
        <shortName evidence="8">GluRS</shortName>
    </alternativeName>
</protein>
<dbReference type="InterPro" id="IPR049940">
    <property type="entry name" value="GluQ/Sye"/>
</dbReference>
<organism evidence="11 12">
    <name type="scientific">Candidatus Paracaedimonas acanthamoebae</name>
    <dbReference type="NCBI Taxonomy" id="244581"/>
    <lineage>
        <taxon>Bacteria</taxon>
        <taxon>Pseudomonadati</taxon>
        <taxon>Pseudomonadota</taxon>
        <taxon>Alphaproteobacteria</taxon>
        <taxon>Holosporales</taxon>
        <taxon>Caedimonadaceae</taxon>
        <taxon>Candidatus Paracaedimonas</taxon>
    </lineage>
</organism>
<keyword evidence="2 8" id="KW-0963">Cytoplasm</keyword>
<evidence type="ECO:0000259" key="10">
    <source>
        <dbReference type="Pfam" id="PF19269"/>
    </source>
</evidence>
<dbReference type="InterPro" id="IPR020751">
    <property type="entry name" value="aa-tRNA-synth_I_codon-bd_sub2"/>
</dbReference>
<dbReference type="PROSITE" id="PS00178">
    <property type="entry name" value="AA_TRNA_LIGASE_I"/>
    <property type="match status" value="1"/>
</dbReference>
<dbReference type="Gene3D" id="3.40.50.620">
    <property type="entry name" value="HUPs"/>
    <property type="match status" value="1"/>
</dbReference>
<dbReference type="GO" id="GO:0004818">
    <property type="term" value="F:glutamate-tRNA ligase activity"/>
    <property type="evidence" value="ECO:0007669"/>
    <property type="project" value="UniProtKB-UniRule"/>
</dbReference>
<evidence type="ECO:0000256" key="4">
    <source>
        <dbReference type="ARBA" id="ARBA00022741"/>
    </source>
</evidence>
<dbReference type="Gene3D" id="1.10.10.350">
    <property type="match status" value="1"/>
</dbReference>
<dbReference type="InterPro" id="IPR004527">
    <property type="entry name" value="Glu-tRNA-ligase_bac/mito"/>
</dbReference>
<dbReference type="InterPro" id="IPR008925">
    <property type="entry name" value="aa_tRNA-synth_I_cd-bd_sf"/>
</dbReference>
<feature type="binding site" evidence="8">
    <location>
        <position position="246"/>
    </location>
    <ligand>
        <name>ATP</name>
        <dbReference type="ChEBI" id="CHEBI:30616"/>
    </ligand>
</feature>
<dbReference type="Proteomes" id="UP000664414">
    <property type="component" value="Unassembled WGS sequence"/>
</dbReference>
<evidence type="ECO:0000256" key="2">
    <source>
        <dbReference type="ARBA" id="ARBA00022490"/>
    </source>
</evidence>
<dbReference type="InterPro" id="IPR045462">
    <property type="entry name" value="aa-tRNA-synth_I_cd-bd"/>
</dbReference>
<keyword evidence="6 8" id="KW-0648">Protein biosynthesis</keyword>
<dbReference type="PRINTS" id="PR00987">
    <property type="entry name" value="TRNASYNTHGLU"/>
</dbReference>
<dbReference type="GO" id="GO:0005524">
    <property type="term" value="F:ATP binding"/>
    <property type="evidence" value="ECO:0007669"/>
    <property type="project" value="UniProtKB-UniRule"/>
</dbReference>
<accession>A0A8J7PKI7</accession>
<dbReference type="EC" id="6.1.1.17" evidence="8"/>
<comment type="caution">
    <text evidence="8">Lacks conserved residue(s) required for the propagation of feature annotation.</text>
</comment>
<feature type="short sequence motif" description="'KMSKS' region" evidence="8">
    <location>
        <begin position="243"/>
        <end position="247"/>
    </location>
</feature>
<dbReference type="NCBIfam" id="TIGR00464">
    <property type="entry name" value="gltX_bact"/>
    <property type="match status" value="1"/>
</dbReference>
<dbReference type="SUPFAM" id="SSF52374">
    <property type="entry name" value="Nucleotidylyl transferase"/>
    <property type="match status" value="1"/>
</dbReference>
<evidence type="ECO:0000256" key="7">
    <source>
        <dbReference type="ARBA" id="ARBA00023146"/>
    </source>
</evidence>
<dbReference type="SUPFAM" id="SSF48163">
    <property type="entry name" value="An anticodon-binding domain of class I aminoacyl-tRNA synthetases"/>
    <property type="match status" value="1"/>
</dbReference>
<comment type="function">
    <text evidence="8">Catalyzes the attachment of glutamate to tRNA(Glu) in a two-step reaction: glutamate is first activated by ATP to form Glu-AMP and then transferred to the acceptor end of tRNA(Glu).</text>
</comment>
<dbReference type="Pfam" id="PF00749">
    <property type="entry name" value="tRNA-synt_1c"/>
    <property type="match status" value="1"/>
</dbReference>
<gene>
    <name evidence="8" type="primary">gltX</name>
    <name evidence="11" type="ORF">J0H12_06265</name>
</gene>
<evidence type="ECO:0000256" key="3">
    <source>
        <dbReference type="ARBA" id="ARBA00022598"/>
    </source>
</evidence>
<comment type="catalytic activity">
    <reaction evidence="8">
        <text>tRNA(Glu) + L-glutamate + ATP = L-glutamyl-tRNA(Glu) + AMP + diphosphate</text>
        <dbReference type="Rhea" id="RHEA:23540"/>
        <dbReference type="Rhea" id="RHEA-COMP:9663"/>
        <dbReference type="Rhea" id="RHEA-COMP:9680"/>
        <dbReference type="ChEBI" id="CHEBI:29985"/>
        <dbReference type="ChEBI" id="CHEBI:30616"/>
        <dbReference type="ChEBI" id="CHEBI:33019"/>
        <dbReference type="ChEBI" id="CHEBI:78442"/>
        <dbReference type="ChEBI" id="CHEBI:78520"/>
        <dbReference type="ChEBI" id="CHEBI:456215"/>
        <dbReference type="EC" id="6.1.1.17"/>
    </reaction>
</comment>
<evidence type="ECO:0000256" key="8">
    <source>
        <dbReference type="HAMAP-Rule" id="MF_00022"/>
    </source>
</evidence>
<keyword evidence="7 8" id="KW-0030">Aminoacyl-tRNA synthetase</keyword>
<dbReference type="GO" id="GO:0006424">
    <property type="term" value="P:glutamyl-tRNA aminoacylation"/>
    <property type="evidence" value="ECO:0007669"/>
    <property type="project" value="UniProtKB-UniRule"/>
</dbReference>
<dbReference type="InterPro" id="IPR014729">
    <property type="entry name" value="Rossmann-like_a/b/a_fold"/>
</dbReference>
<dbReference type="PANTHER" id="PTHR43311">
    <property type="entry name" value="GLUTAMATE--TRNA LIGASE"/>
    <property type="match status" value="1"/>
</dbReference>
<reference evidence="11" key="1">
    <citation type="submission" date="2021-02" db="EMBL/GenBank/DDBJ databases">
        <title>Thiocyanate and organic carbon inputs drive convergent selection for specific autotrophic Afipia and Thiobacillus strains within complex microbiomes.</title>
        <authorList>
            <person name="Huddy R.J."/>
            <person name="Sachdeva R."/>
            <person name="Kadzinga F."/>
            <person name="Kantor R.S."/>
            <person name="Harrison S.T.L."/>
            <person name="Banfield J.F."/>
        </authorList>
    </citation>
    <scope>NUCLEOTIDE SEQUENCE</scope>
    <source>
        <strain evidence="11">SCN18_10_11_15_R4_P_38_20</strain>
    </source>
</reference>
<comment type="subunit">
    <text evidence="8">Monomer.</text>
</comment>
<dbReference type="GO" id="GO:0005737">
    <property type="term" value="C:cytoplasm"/>
    <property type="evidence" value="ECO:0007669"/>
    <property type="project" value="UniProtKB-SubCell"/>
</dbReference>
<keyword evidence="4 8" id="KW-0547">Nucleotide-binding</keyword>
<keyword evidence="3 8" id="KW-0436">Ligase</keyword>
<dbReference type="InterPro" id="IPR020058">
    <property type="entry name" value="Glu/Gln-tRNA-synth_Ib_cat-dom"/>
</dbReference>
<dbReference type="Pfam" id="PF19269">
    <property type="entry name" value="Anticodon_2"/>
    <property type="match status" value="1"/>
</dbReference>
<dbReference type="GO" id="GO:0000049">
    <property type="term" value="F:tRNA binding"/>
    <property type="evidence" value="ECO:0007669"/>
    <property type="project" value="InterPro"/>
</dbReference>